<dbReference type="PROSITE" id="PS51898">
    <property type="entry name" value="TYR_RECOMBINASE"/>
    <property type="match status" value="1"/>
</dbReference>
<feature type="compositionally biased region" description="Basic and acidic residues" evidence="2">
    <location>
        <begin position="240"/>
        <end position="250"/>
    </location>
</feature>
<dbReference type="AlphaFoldDB" id="A0ABD5S9B2"/>
<evidence type="ECO:0000313" key="5">
    <source>
        <dbReference type="Proteomes" id="UP001596442"/>
    </source>
</evidence>
<dbReference type="InterPro" id="IPR013762">
    <property type="entry name" value="Integrase-like_cat_sf"/>
</dbReference>
<name>A0ABD5S9B2_9EURY</name>
<dbReference type="GO" id="GO:0006310">
    <property type="term" value="P:DNA recombination"/>
    <property type="evidence" value="ECO:0007669"/>
    <property type="project" value="UniProtKB-KW"/>
</dbReference>
<dbReference type="Pfam" id="PF00589">
    <property type="entry name" value="Phage_integrase"/>
    <property type="match status" value="1"/>
</dbReference>
<feature type="region of interest" description="Disordered" evidence="2">
    <location>
        <begin position="223"/>
        <end position="273"/>
    </location>
</feature>
<accession>A0ABD5S9B2</accession>
<keyword evidence="1" id="KW-0233">DNA recombination</keyword>
<gene>
    <name evidence="4" type="ORF">ACFQEU_05565</name>
</gene>
<evidence type="ECO:0000256" key="1">
    <source>
        <dbReference type="ARBA" id="ARBA00023172"/>
    </source>
</evidence>
<protein>
    <submittedName>
        <fullName evidence="4">Tyrosine-type recombinase/integrase</fullName>
    </submittedName>
</protein>
<dbReference type="SUPFAM" id="SSF56349">
    <property type="entry name" value="DNA breaking-rejoining enzymes"/>
    <property type="match status" value="1"/>
</dbReference>
<dbReference type="EMBL" id="JBHSWW010000051">
    <property type="protein sequence ID" value="MFC6752935.1"/>
    <property type="molecule type" value="Genomic_DNA"/>
</dbReference>
<dbReference type="InterPro" id="IPR002104">
    <property type="entry name" value="Integrase_catalytic"/>
</dbReference>
<proteinExistence type="predicted"/>
<keyword evidence="5" id="KW-1185">Reference proteome</keyword>
<feature type="compositionally biased region" description="Acidic residues" evidence="2">
    <location>
        <begin position="226"/>
        <end position="235"/>
    </location>
</feature>
<evidence type="ECO:0000259" key="3">
    <source>
        <dbReference type="PROSITE" id="PS51898"/>
    </source>
</evidence>
<comment type="caution">
    <text evidence="4">The sequence shown here is derived from an EMBL/GenBank/DDBJ whole genome shotgun (WGS) entry which is preliminary data.</text>
</comment>
<feature type="compositionally biased region" description="Basic and acidic residues" evidence="2">
    <location>
        <begin position="261"/>
        <end position="273"/>
    </location>
</feature>
<dbReference type="InterPro" id="IPR011010">
    <property type="entry name" value="DNA_brk_join_enz"/>
</dbReference>
<sequence>MESPLMRTRSAVRDAPSEEEFERLYQATLESPSYERQVEDQFILLATGRLGLRSGEVLHFLSGDNKKWIDRESKQLKIPHHVACGCRYCQEQAQQAVETKPERDFEHIIDRYWKPKYSPSARAIPYDWSARIVEVVERFTDLIGGFNIAQSTLNRRVNTLHERAGISGNTYPHALRAAAACWWANRGMSSPNLQAYFGWKDMRVAEAYIRLSGKELQKHVSRLLDQDPEVPDVDGPEPQSGEHSRPRYENETETNNMSLLEVEKHLEESDVVG</sequence>
<reference evidence="4 5" key="1">
    <citation type="journal article" date="2019" name="Int. J. Syst. Evol. Microbiol.">
        <title>The Global Catalogue of Microorganisms (GCM) 10K type strain sequencing project: providing services to taxonomists for standard genome sequencing and annotation.</title>
        <authorList>
            <consortium name="The Broad Institute Genomics Platform"/>
            <consortium name="The Broad Institute Genome Sequencing Center for Infectious Disease"/>
            <person name="Wu L."/>
            <person name="Ma J."/>
        </authorList>
    </citation>
    <scope>NUCLEOTIDE SEQUENCE [LARGE SCALE GENOMIC DNA]</scope>
    <source>
        <strain evidence="4 5">CGMCC 1.3239</strain>
    </source>
</reference>
<feature type="domain" description="Tyr recombinase" evidence="3">
    <location>
        <begin position="11"/>
        <end position="221"/>
    </location>
</feature>
<evidence type="ECO:0000256" key="2">
    <source>
        <dbReference type="SAM" id="MobiDB-lite"/>
    </source>
</evidence>
<dbReference type="Proteomes" id="UP001596442">
    <property type="component" value="Unassembled WGS sequence"/>
</dbReference>
<evidence type="ECO:0000313" key="4">
    <source>
        <dbReference type="EMBL" id="MFC6752935.1"/>
    </source>
</evidence>
<organism evidence="4 5">
    <name type="scientific">Halorubrum tibetense</name>
    <dbReference type="NCBI Taxonomy" id="175631"/>
    <lineage>
        <taxon>Archaea</taxon>
        <taxon>Methanobacteriati</taxon>
        <taxon>Methanobacteriota</taxon>
        <taxon>Stenosarchaea group</taxon>
        <taxon>Halobacteria</taxon>
        <taxon>Halobacteriales</taxon>
        <taxon>Haloferacaceae</taxon>
        <taxon>Halorubrum</taxon>
    </lineage>
</organism>
<dbReference type="Gene3D" id="1.10.443.10">
    <property type="entry name" value="Intergrase catalytic core"/>
    <property type="match status" value="1"/>
</dbReference>
<dbReference type="RefSeq" id="WP_379780090.1">
    <property type="nucleotide sequence ID" value="NZ_JBHSWW010000051.1"/>
</dbReference>